<evidence type="ECO:0000313" key="6">
    <source>
        <dbReference type="Proteomes" id="UP000671828"/>
    </source>
</evidence>
<evidence type="ECO:0000256" key="1">
    <source>
        <dbReference type="ARBA" id="ARBA00022574"/>
    </source>
</evidence>
<dbReference type="PROSITE" id="PS50294">
    <property type="entry name" value="WD_REPEATS_REGION"/>
    <property type="match status" value="1"/>
</dbReference>
<feature type="region of interest" description="Disordered" evidence="4">
    <location>
        <begin position="26"/>
        <end position="48"/>
    </location>
</feature>
<dbReference type="PROSITE" id="PS50082">
    <property type="entry name" value="WD_REPEATS_2"/>
    <property type="match status" value="1"/>
</dbReference>
<feature type="repeat" description="WD" evidence="3">
    <location>
        <begin position="5"/>
        <end position="39"/>
    </location>
</feature>
<dbReference type="InterPro" id="IPR036322">
    <property type="entry name" value="WD40_repeat_dom_sf"/>
</dbReference>
<dbReference type="InterPro" id="IPR015943">
    <property type="entry name" value="WD40/YVTN_repeat-like_dom_sf"/>
</dbReference>
<gene>
    <name evidence="5" type="ORF">J7S33_28625</name>
</gene>
<evidence type="ECO:0000256" key="3">
    <source>
        <dbReference type="PROSITE-ProRule" id="PRU00221"/>
    </source>
</evidence>
<keyword evidence="2" id="KW-0677">Repeat</keyword>
<dbReference type="EMBL" id="CP072788">
    <property type="protein sequence ID" value="QTR06460.1"/>
    <property type="molecule type" value="Genomic_DNA"/>
</dbReference>
<dbReference type="Gene3D" id="2.130.10.10">
    <property type="entry name" value="YVTN repeat-like/Quinoprotein amine dehydrogenase"/>
    <property type="match status" value="1"/>
</dbReference>
<protein>
    <submittedName>
        <fullName evidence="5">Uncharacterized protein</fullName>
    </submittedName>
</protein>
<keyword evidence="1 3" id="KW-0853">WD repeat</keyword>
<dbReference type="PROSITE" id="PS00678">
    <property type="entry name" value="WD_REPEATS_1"/>
    <property type="match status" value="1"/>
</dbReference>
<evidence type="ECO:0000256" key="2">
    <source>
        <dbReference type="ARBA" id="ARBA00022737"/>
    </source>
</evidence>
<evidence type="ECO:0000313" key="5">
    <source>
        <dbReference type="EMBL" id="QTR06460.1"/>
    </source>
</evidence>
<dbReference type="SUPFAM" id="SSF50978">
    <property type="entry name" value="WD40 repeat-like"/>
    <property type="match status" value="1"/>
</dbReference>
<dbReference type="SMART" id="SM00320">
    <property type="entry name" value="WD40"/>
    <property type="match status" value="1"/>
</dbReference>
<dbReference type="AlphaFoldDB" id="A0A8T8I7L9"/>
<dbReference type="InterPro" id="IPR001680">
    <property type="entry name" value="WD40_rpt"/>
</dbReference>
<dbReference type="Proteomes" id="UP000671828">
    <property type="component" value="Chromosome"/>
</dbReference>
<name>A0A8T8I7L9_9PSEU</name>
<reference evidence="5" key="1">
    <citation type="submission" date="2021-04" db="EMBL/GenBank/DDBJ databases">
        <title>Saccharothrix algeriensis WGS.</title>
        <authorList>
            <person name="Stuskova K."/>
            <person name="Hakalova E."/>
            <person name="Tebbal A.B."/>
            <person name="Eichmeier A."/>
        </authorList>
    </citation>
    <scope>NUCLEOTIDE SEQUENCE</scope>
    <source>
        <strain evidence="5">NRRL B-24137</strain>
    </source>
</reference>
<evidence type="ECO:0000256" key="4">
    <source>
        <dbReference type="SAM" id="MobiDB-lite"/>
    </source>
</evidence>
<sequence length="48" mass="4893">MGEPLVGHEHSVNAVAFSPDGRVLATGSSDSATRLWDISDPGSPALMG</sequence>
<feature type="non-terminal residue" evidence="5">
    <location>
        <position position="48"/>
    </location>
</feature>
<dbReference type="Pfam" id="PF00400">
    <property type="entry name" value="WD40"/>
    <property type="match status" value="1"/>
</dbReference>
<dbReference type="InterPro" id="IPR019775">
    <property type="entry name" value="WD40_repeat_CS"/>
</dbReference>
<organism evidence="5 6">
    <name type="scientific">Saccharothrix algeriensis</name>
    <dbReference type="NCBI Taxonomy" id="173560"/>
    <lineage>
        <taxon>Bacteria</taxon>
        <taxon>Bacillati</taxon>
        <taxon>Actinomycetota</taxon>
        <taxon>Actinomycetes</taxon>
        <taxon>Pseudonocardiales</taxon>
        <taxon>Pseudonocardiaceae</taxon>
        <taxon>Saccharothrix</taxon>
    </lineage>
</organism>
<accession>A0A8T8I7L9</accession>
<proteinExistence type="predicted"/>